<reference evidence="4 5" key="1">
    <citation type="submission" date="2020-08" db="EMBL/GenBank/DDBJ databases">
        <title>Genome Sequencing of Nocardia wallacei strain FMUON74 and assembly.</title>
        <authorList>
            <person name="Toyokawa M."/>
            <person name="Uesaka K."/>
        </authorList>
    </citation>
    <scope>NUCLEOTIDE SEQUENCE [LARGE SCALE GENOMIC DNA]</scope>
    <source>
        <strain evidence="4 5">FMUON74</strain>
    </source>
</reference>
<evidence type="ECO:0000259" key="3">
    <source>
        <dbReference type="PROSITE" id="PS50977"/>
    </source>
</evidence>
<keyword evidence="5" id="KW-1185">Reference proteome</keyword>
<dbReference type="InterPro" id="IPR009057">
    <property type="entry name" value="Homeodomain-like_sf"/>
</dbReference>
<dbReference type="KEGG" id="nwl:NWFMUON74_36210"/>
<keyword evidence="1 2" id="KW-0238">DNA-binding</keyword>
<evidence type="ECO:0000256" key="1">
    <source>
        <dbReference type="ARBA" id="ARBA00023125"/>
    </source>
</evidence>
<dbReference type="GO" id="GO:0003677">
    <property type="term" value="F:DNA binding"/>
    <property type="evidence" value="ECO:0007669"/>
    <property type="project" value="UniProtKB-UniRule"/>
</dbReference>
<dbReference type="RefSeq" id="WP_187683022.1">
    <property type="nucleotide sequence ID" value="NZ_AP023396.1"/>
</dbReference>
<dbReference type="AlphaFoldDB" id="A0A7G1KPS0"/>
<dbReference type="SUPFAM" id="SSF46689">
    <property type="entry name" value="Homeodomain-like"/>
    <property type="match status" value="1"/>
</dbReference>
<feature type="domain" description="HTH tetR-type" evidence="3">
    <location>
        <begin position="17"/>
        <end position="77"/>
    </location>
</feature>
<dbReference type="GeneID" id="80348145"/>
<accession>A0A7G1KPS0</accession>
<feature type="DNA-binding region" description="H-T-H motif" evidence="2">
    <location>
        <begin position="40"/>
        <end position="59"/>
    </location>
</feature>
<dbReference type="Pfam" id="PF00440">
    <property type="entry name" value="TetR_N"/>
    <property type="match status" value="1"/>
</dbReference>
<dbReference type="Gene3D" id="1.10.357.10">
    <property type="entry name" value="Tetracycline Repressor, domain 2"/>
    <property type="match status" value="1"/>
</dbReference>
<gene>
    <name evidence="4" type="ORF">NWFMUON74_36210</name>
</gene>
<sequence length="197" mass="21239">MATDSSQVTAVGDRRVQRTRAALLAAAVRLVSERGTTSIAVTDLAEAAGVSRQVVYLQFGDRDSLLAAAAVELAERELYPLFPDLGADTLRARVLAAARHLAVHHRFYRALVTGSCSFALRTAAIRSFDQLHRQTPVPILDALPPRDAAVAGTFVVGGVMAVIDDWLLADREREPDPLVLTDRLLALAVTFTGLRRG</sequence>
<proteinExistence type="predicted"/>
<name>A0A7G1KPS0_9NOCA</name>
<dbReference type="Proteomes" id="UP000516173">
    <property type="component" value="Chromosome"/>
</dbReference>
<evidence type="ECO:0000313" key="5">
    <source>
        <dbReference type="Proteomes" id="UP000516173"/>
    </source>
</evidence>
<protein>
    <submittedName>
        <fullName evidence="4">TetR family transcriptional regulator</fullName>
    </submittedName>
</protein>
<evidence type="ECO:0000313" key="4">
    <source>
        <dbReference type="EMBL" id="BCK55849.1"/>
    </source>
</evidence>
<dbReference type="EMBL" id="AP023396">
    <property type="protein sequence ID" value="BCK55849.1"/>
    <property type="molecule type" value="Genomic_DNA"/>
</dbReference>
<dbReference type="PROSITE" id="PS50977">
    <property type="entry name" value="HTH_TETR_2"/>
    <property type="match status" value="1"/>
</dbReference>
<evidence type="ECO:0000256" key="2">
    <source>
        <dbReference type="PROSITE-ProRule" id="PRU00335"/>
    </source>
</evidence>
<dbReference type="PRINTS" id="PR00455">
    <property type="entry name" value="HTHTETR"/>
</dbReference>
<organism evidence="4 5">
    <name type="scientific">Nocardia wallacei</name>
    <dbReference type="NCBI Taxonomy" id="480035"/>
    <lineage>
        <taxon>Bacteria</taxon>
        <taxon>Bacillati</taxon>
        <taxon>Actinomycetota</taxon>
        <taxon>Actinomycetes</taxon>
        <taxon>Mycobacteriales</taxon>
        <taxon>Nocardiaceae</taxon>
        <taxon>Nocardia</taxon>
    </lineage>
</organism>
<dbReference type="InterPro" id="IPR001647">
    <property type="entry name" value="HTH_TetR"/>
</dbReference>